<sequence>MKKGIIDRFEGRFAVVEIEGQFKNIERGNLPPHAKEGDVILMDGKRIKIDSEETKKRSSSIKKLMDGLFK</sequence>
<dbReference type="InterPro" id="IPR021377">
    <property type="entry name" value="DUF3006"/>
</dbReference>
<dbReference type="Pfam" id="PF11213">
    <property type="entry name" value="DUF3006"/>
    <property type="match status" value="1"/>
</dbReference>
<gene>
    <name evidence="1" type="ORF">F8154_08630</name>
</gene>
<dbReference type="EMBL" id="WBZC01000027">
    <property type="protein sequence ID" value="KAB3534469.1"/>
    <property type="molecule type" value="Genomic_DNA"/>
</dbReference>
<evidence type="ECO:0000313" key="2">
    <source>
        <dbReference type="Proteomes" id="UP000432715"/>
    </source>
</evidence>
<dbReference type="RefSeq" id="WP_151861212.1">
    <property type="nucleotide sequence ID" value="NZ_WBZC01000027.1"/>
</dbReference>
<comment type="caution">
    <text evidence="1">The sequence shown here is derived from an EMBL/GenBank/DDBJ whole genome shotgun (WGS) entry which is preliminary data.</text>
</comment>
<accession>A0A6I0EZA6</accession>
<dbReference type="Proteomes" id="UP000432715">
    <property type="component" value="Unassembled WGS sequence"/>
</dbReference>
<keyword evidence="2" id="KW-1185">Reference proteome</keyword>
<dbReference type="OrthoDB" id="164847at2"/>
<evidence type="ECO:0000313" key="1">
    <source>
        <dbReference type="EMBL" id="KAB3534469.1"/>
    </source>
</evidence>
<protein>
    <submittedName>
        <fullName evidence="1">DUF3006 domain-containing protein</fullName>
    </submittedName>
</protein>
<name>A0A6I0EZA6_9FIRM</name>
<organism evidence="1 2">
    <name type="scientific">Alkaliphilus pronyensis</name>
    <dbReference type="NCBI Taxonomy" id="1482732"/>
    <lineage>
        <taxon>Bacteria</taxon>
        <taxon>Bacillati</taxon>
        <taxon>Bacillota</taxon>
        <taxon>Clostridia</taxon>
        <taxon>Peptostreptococcales</taxon>
        <taxon>Natronincolaceae</taxon>
        <taxon>Alkaliphilus</taxon>
    </lineage>
</organism>
<proteinExistence type="predicted"/>
<reference evidence="1 2" key="1">
    <citation type="submission" date="2019-10" db="EMBL/GenBank/DDBJ databases">
        <title>Alkaliphilus serpentinus sp. nov. and Alkaliphilus pronyensis sp. nov., two novel anaerobic alkaliphilic species isolated from the serpentinized-hosted hydrothermal field of the Prony Bay (New Caledonia).</title>
        <authorList>
            <person name="Postec A."/>
        </authorList>
    </citation>
    <scope>NUCLEOTIDE SEQUENCE [LARGE SCALE GENOMIC DNA]</scope>
    <source>
        <strain evidence="1 2">LacV</strain>
    </source>
</reference>
<dbReference type="AlphaFoldDB" id="A0A6I0EZA6"/>